<dbReference type="GO" id="GO:0008797">
    <property type="term" value="F:aspartate ammonia-lyase activity"/>
    <property type="evidence" value="ECO:0007669"/>
    <property type="project" value="UniProtKB-EC"/>
</dbReference>
<keyword evidence="5" id="KW-1185">Reference proteome</keyword>
<dbReference type="Proteomes" id="UP000631653">
    <property type="component" value="Unassembled WGS sequence"/>
</dbReference>
<dbReference type="InterPro" id="IPR024083">
    <property type="entry name" value="Fumarase/histidase_N"/>
</dbReference>
<dbReference type="InterPro" id="IPR018951">
    <property type="entry name" value="Fumarase_C_C"/>
</dbReference>
<dbReference type="Pfam" id="PF10415">
    <property type="entry name" value="FumaraseC_C"/>
    <property type="match status" value="1"/>
</dbReference>
<evidence type="ECO:0000259" key="3">
    <source>
        <dbReference type="Pfam" id="PF10415"/>
    </source>
</evidence>
<proteinExistence type="predicted"/>
<dbReference type="PROSITE" id="PS00163">
    <property type="entry name" value="FUMARATE_LYASES"/>
    <property type="match status" value="1"/>
</dbReference>
<dbReference type="InterPro" id="IPR000362">
    <property type="entry name" value="Fumarate_lyase_fam"/>
</dbReference>
<dbReference type="RefSeq" id="WP_173570578.1">
    <property type="nucleotide sequence ID" value="NZ_WOSY01000010.1"/>
</dbReference>
<dbReference type="Pfam" id="PF00206">
    <property type="entry name" value="Lyase_1"/>
    <property type="match status" value="1"/>
</dbReference>
<dbReference type="Gene3D" id="1.10.275.10">
    <property type="entry name" value="Fumarase/aspartase (N-terminal domain)"/>
    <property type="match status" value="1"/>
</dbReference>
<dbReference type="InterPro" id="IPR022761">
    <property type="entry name" value="Fumarate_lyase_N"/>
</dbReference>
<dbReference type="PRINTS" id="PR00149">
    <property type="entry name" value="FUMRATELYASE"/>
</dbReference>
<dbReference type="Gene3D" id="1.10.40.30">
    <property type="entry name" value="Fumarase/aspartase (C-terminal domain)"/>
    <property type="match status" value="1"/>
</dbReference>
<organism evidence="4 5">
    <name type="scientific">Acetobacter conturbans</name>
    <dbReference type="NCBI Taxonomy" id="1737472"/>
    <lineage>
        <taxon>Bacteria</taxon>
        <taxon>Pseudomonadati</taxon>
        <taxon>Pseudomonadota</taxon>
        <taxon>Alphaproteobacteria</taxon>
        <taxon>Acetobacterales</taxon>
        <taxon>Acetobacteraceae</taxon>
        <taxon>Acetobacter</taxon>
    </lineage>
</organism>
<dbReference type="EMBL" id="WOSY01000010">
    <property type="protein sequence ID" value="NHN89252.1"/>
    <property type="molecule type" value="Genomic_DNA"/>
</dbReference>
<evidence type="ECO:0000313" key="5">
    <source>
        <dbReference type="Proteomes" id="UP000631653"/>
    </source>
</evidence>
<gene>
    <name evidence="4" type="ORF">GOB81_11530</name>
</gene>
<dbReference type="InterPro" id="IPR008948">
    <property type="entry name" value="L-Aspartase-like"/>
</dbReference>
<dbReference type="PANTHER" id="PTHR42696">
    <property type="entry name" value="ASPARTATE AMMONIA-LYASE"/>
    <property type="match status" value="1"/>
</dbReference>
<dbReference type="CDD" id="cd01357">
    <property type="entry name" value="Aspartase"/>
    <property type="match status" value="1"/>
</dbReference>
<feature type="domain" description="Fumarase C C-terminal" evidence="3">
    <location>
        <begin position="428"/>
        <end position="481"/>
    </location>
</feature>
<dbReference type="SUPFAM" id="SSF48557">
    <property type="entry name" value="L-aspartase-like"/>
    <property type="match status" value="1"/>
</dbReference>
<dbReference type="Gene3D" id="1.20.200.10">
    <property type="entry name" value="Fumarase/aspartase (Central domain)"/>
    <property type="match status" value="1"/>
</dbReference>
<reference evidence="4 5" key="1">
    <citation type="journal article" date="2020" name="Int. J. Syst. Evol. Microbiol.">
        <title>Novel acetic acid bacteria from cider fermentations: Acetobacter conturbans sp. nov. and Acetobacter fallax sp. nov.</title>
        <authorList>
            <person name="Sombolestani A.S."/>
            <person name="Cleenwerck I."/>
            <person name="Cnockaert M."/>
            <person name="Borremans W."/>
            <person name="Wieme A.D."/>
            <person name="De Vuyst L."/>
            <person name="Vandamme P."/>
        </authorList>
    </citation>
    <scope>NUCLEOTIDE SEQUENCE [LARGE SCALE GENOMIC DNA]</scope>
    <source>
        <strain evidence="4 5">LMG 1627</strain>
    </source>
</reference>
<evidence type="ECO:0000313" key="4">
    <source>
        <dbReference type="EMBL" id="NHN89252.1"/>
    </source>
</evidence>
<dbReference type="InterPro" id="IPR051546">
    <property type="entry name" value="Aspartate_Ammonia-Lyase"/>
</dbReference>
<evidence type="ECO:0000259" key="2">
    <source>
        <dbReference type="Pfam" id="PF00206"/>
    </source>
</evidence>
<dbReference type="InterPro" id="IPR020557">
    <property type="entry name" value="Fumarate_lyase_CS"/>
</dbReference>
<dbReference type="EC" id="4.3.1.1" evidence="4"/>
<accession>A0ABX0K0K4</accession>
<protein>
    <submittedName>
        <fullName evidence="4">Aspartate ammonia-lyase</fullName>
        <ecNumber evidence="4">4.3.1.1</ecNumber>
    </submittedName>
</protein>
<name>A0ABX0K0K4_9PROT</name>
<dbReference type="NCBIfam" id="NF008909">
    <property type="entry name" value="PRK12273.1"/>
    <property type="match status" value="1"/>
</dbReference>
<comment type="caution">
    <text evidence="4">The sequence shown here is derived from an EMBL/GenBank/DDBJ whole genome shotgun (WGS) entry which is preliminary data.</text>
</comment>
<sequence>MTTVAHDAEHAALPAPGKLAEYRTERDLLGAVEIPADTLWGVHTFRALQNFPISGTPIGSFGALVNALVTVKRAAARANHALGYLDTKRAQAIEDACSAILSDRRYHSHFVVDAMQGGAGTSSNMNTNEVIANVALKILGEAPGTYAVLHPNDHVNMAQSTNDVYPTALRLGLMQAVKPLLEALKALAEAFAERADIFGQILKVGRTQLRDAVPMTLGQEFRAFQHTIENEISSLDNSLSMFLQVNLGGTAIGTGLNTDTRYRDAVIAELRVLTGQKIESVPDLIEATSDVGAFVSFSGHLKRLALKLSKISSDLRLLSSGPRAGLGEITLPAVQAGSSIMPGKVNPVIPEAVNQVAYLVAGYDTTVTLCADGGQLQLNPFEPMIGYCLYSSLTILHSAVNVLASRCVSGISANIVQCQYLSERSIGLVTALVPVLGYDTCSAIARRALTENRTVKELVHAEGLLPDDQLEALLRPEALTRPNL</sequence>
<dbReference type="PANTHER" id="PTHR42696:SF2">
    <property type="entry name" value="ASPARTATE AMMONIA-LYASE"/>
    <property type="match status" value="1"/>
</dbReference>
<keyword evidence="1 4" id="KW-0456">Lyase</keyword>
<evidence type="ECO:0000256" key="1">
    <source>
        <dbReference type="ARBA" id="ARBA00023239"/>
    </source>
</evidence>
<feature type="domain" description="Fumarate lyase N-terminal" evidence="2">
    <location>
        <begin position="30"/>
        <end position="362"/>
    </location>
</feature>